<dbReference type="AlphaFoldDB" id="A0A5C1Q643"/>
<sequence>MIRIIDDYSIRKKFFLLYILCVLLPIVITDSIVIYDVLRTERDIIERKMGNIANAVEYNFKNNINRASEIARSVYINKYIDEFLDRQFLNPLDFFINYQNFFRDTLLDSIVGIDNTIITLYSDNDSIVNGNEFKRIEVAKSKPWYNYLQESGLDKIVYLYFDKSISPAIDAKRKIIFIQKLNYYKYLKREKLVKVELDYSSISRNLTKMSYGATVYICRDSYILLSNGKYGDIGKDFEALTDEIGYTQKINLFGMDFDIVILKPKHEITKSLVKNIQLIIILILINTVLPYILVTMFNKSFTERITKLSEVFKNVDKEELLKIKDVHGKDEIGSLMKKYNRMADRINSLIQIVYKNKIHEQEITVARQNAELLALHSQINPHFLYNVLESIRMHSIVKEEFETANMIEKLSVIQRQNVEWGNDFIEIYKEMEFVKAYLGLQKHRFGDRISYELQVDDKCLFYKIPKLSIVTFIENACIHGIESKMTPGWIFVRIYQEDEVVCLDIEDTGAGMSESMMSEMLNKMRNANIEMLKSNSRVGIVNACLRINMISGNSALYELDGEEGSGFIVHIKIPHVNLK</sequence>
<dbReference type="CDD" id="cd06225">
    <property type="entry name" value="HAMP"/>
    <property type="match status" value="1"/>
</dbReference>
<gene>
    <name evidence="6" type="ORF">EW093_01575</name>
</gene>
<evidence type="ECO:0000256" key="1">
    <source>
        <dbReference type="ARBA" id="ARBA00004370"/>
    </source>
</evidence>
<dbReference type="GO" id="GO:0016020">
    <property type="term" value="C:membrane"/>
    <property type="evidence" value="ECO:0007669"/>
    <property type="project" value="UniProtKB-SubCell"/>
</dbReference>
<dbReference type="SUPFAM" id="SSF55874">
    <property type="entry name" value="ATPase domain of HSP90 chaperone/DNA topoisomerase II/histidine kinase"/>
    <property type="match status" value="1"/>
</dbReference>
<dbReference type="InterPro" id="IPR036890">
    <property type="entry name" value="HATPase_C_sf"/>
</dbReference>
<feature type="transmembrane region" description="Helical" evidence="4">
    <location>
        <begin position="278"/>
        <end position="297"/>
    </location>
</feature>
<keyword evidence="4" id="KW-0472">Membrane</keyword>
<keyword evidence="3" id="KW-0808">Transferase</keyword>
<dbReference type="Gene3D" id="3.30.565.10">
    <property type="entry name" value="Histidine kinase-like ATPase, C-terminal domain"/>
    <property type="match status" value="1"/>
</dbReference>
<keyword evidence="4" id="KW-0812">Transmembrane</keyword>
<proteinExistence type="predicted"/>
<dbReference type="KEGG" id="sper:EW093_01575"/>
<evidence type="ECO:0000256" key="4">
    <source>
        <dbReference type="SAM" id="Phobius"/>
    </source>
</evidence>
<dbReference type="Pfam" id="PF06580">
    <property type="entry name" value="His_kinase"/>
    <property type="match status" value="1"/>
</dbReference>
<dbReference type="PROSITE" id="PS50885">
    <property type="entry name" value="HAMP"/>
    <property type="match status" value="1"/>
</dbReference>
<keyword evidence="7" id="KW-1185">Reference proteome</keyword>
<dbReference type="InterPro" id="IPR010559">
    <property type="entry name" value="Sig_transdc_His_kin_internal"/>
</dbReference>
<comment type="subcellular location">
    <subcellularLocation>
        <location evidence="1">Membrane</location>
    </subcellularLocation>
</comment>
<dbReference type="OrthoDB" id="370211at2"/>
<evidence type="ECO:0000259" key="5">
    <source>
        <dbReference type="PROSITE" id="PS50885"/>
    </source>
</evidence>
<evidence type="ECO:0000313" key="7">
    <source>
        <dbReference type="Proteomes" id="UP000323824"/>
    </source>
</evidence>
<name>A0A5C1Q643_9SPIO</name>
<dbReference type="Proteomes" id="UP000323824">
    <property type="component" value="Chromosome"/>
</dbReference>
<protein>
    <submittedName>
        <fullName evidence="6">HAMP domain-containing protein</fullName>
    </submittedName>
</protein>
<dbReference type="InterPro" id="IPR003660">
    <property type="entry name" value="HAMP_dom"/>
</dbReference>
<accession>A0A5C1Q643</accession>
<dbReference type="SMART" id="SM00304">
    <property type="entry name" value="HAMP"/>
    <property type="match status" value="1"/>
</dbReference>
<organism evidence="6 7">
    <name type="scientific">Thiospirochaeta perfilievii</name>
    <dbReference type="NCBI Taxonomy" id="252967"/>
    <lineage>
        <taxon>Bacteria</taxon>
        <taxon>Pseudomonadati</taxon>
        <taxon>Spirochaetota</taxon>
        <taxon>Spirochaetia</taxon>
        <taxon>Spirochaetales</taxon>
        <taxon>Spirochaetaceae</taxon>
        <taxon>Thiospirochaeta</taxon>
    </lineage>
</organism>
<dbReference type="PANTHER" id="PTHR34220:SF7">
    <property type="entry name" value="SENSOR HISTIDINE KINASE YPDA"/>
    <property type="match status" value="1"/>
</dbReference>
<evidence type="ECO:0000256" key="2">
    <source>
        <dbReference type="ARBA" id="ARBA00022553"/>
    </source>
</evidence>
<keyword evidence="2" id="KW-0597">Phosphoprotein</keyword>
<dbReference type="EMBL" id="CP035807">
    <property type="protein sequence ID" value="QEN03445.1"/>
    <property type="molecule type" value="Genomic_DNA"/>
</dbReference>
<dbReference type="Gene3D" id="6.10.340.10">
    <property type="match status" value="1"/>
</dbReference>
<dbReference type="InterPro" id="IPR050640">
    <property type="entry name" value="Bact_2-comp_sensor_kinase"/>
</dbReference>
<feature type="transmembrane region" description="Helical" evidence="4">
    <location>
        <begin position="15"/>
        <end position="38"/>
    </location>
</feature>
<dbReference type="PANTHER" id="PTHR34220">
    <property type="entry name" value="SENSOR HISTIDINE KINASE YPDA"/>
    <property type="match status" value="1"/>
</dbReference>
<reference evidence="6 7" key="1">
    <citation type="submission" date="2019-02" db="EMBL/GenBank/DDBJ databases">
        <authorList>
            <person name="Fomenkov A."/>
            <person name="Dubinina G."/>
            <person name="Grabovich M."/>
            <person name="Vincze T."/>
            <person name="Roberts R.J."/>
        </authorList>
    </citation>
    <scope>NUCLEOTIDE SEQUENCE [LARGE SCALE GENOMIC DNA]</scope>
    <source>
        <strain evidence="6 7">P</strain>
    </source>
</reference>
<dbReference type="RefSeq" id="WP_149566704.1">
    <property type="nucleotide sequence ID" value="NZ_CP035807.1"/>
</dbReference>
<keyword evidence="4" id="KW-1133">Transmembrane helix</keyword>
<evidence type="ECO:0000256" key="3">
    <source>
        <dbReference type="ARBA" id="ARBA00022679"/>
    </source>
</evidence>
<feature type="domain" description="HAMP" evidence="5">
    <location>
        <begin position="299"/>
        <end position="351"/>
    </location>
</feature>
<dbReference type="GO" id="GO:0000155">
    <property type="term" value="F:phosphorelay sensor kinase activity"/>
    <property type="evidence" value="ECO:0007669"/>
    <property type="project" value="InterPro"/>
</dbReference>
<evidence type="ECO:0000313" key="6">
    <source>
        <dbReference type="EMBL" id="QEN03445.1"/>
    </source>
</evidence>
<reference evidence="6 7" key="2">
    <citation type="submission" date="2019-09" db="EMBL/GenBank/DDBJ databases">
        <title>Complete Genome Sequence and Methylome Analysis of free living Spirochaetas.</title>
        <authorList>
            <person name="Leshcheva N."/>
            <person name="Mikheeva N."/>
        </authorList>
    </citation>
    <scope>NUCLEOTIDE SEQUENCE [LARGE SCALE GENOMIC DNA]</scope>
    <source>
        <strain evidence="6 7">P</strain>
    </source>
</reference>